<keyword evidence="3" id="KW-1185">Reference proteome</keyword>
<protein>
    <submittedName>
        <fullName evidence="2">Uncharacterized protein</fullName>
    </submittedName>
</protein>
<sequence length="57" mass="7045">MFWKMDDINLLWNFMTRRSTESLKKITAARGFPQAYQKHRQHQQQHVEKLRINETEQ</sequence>
<dbReference type="GeneID" id="93608941"/>
<dbReference type="VEuPathDB" id="FungiDB:RO3G_01969"/>
<gene>
    <name evidence="2" type="ORF">RO3G_01969</name>
</gene>
<dbReference type="Proteomes" id="UP000009138">
    <property type="component" value="Unassembled WGS sequence"/>
</dbReference>
<reference evidence="2 3" key="1">
    <citation type="journal article" date="2009" name="PLoS Genet.">
        <title>Genomic analysis of the basal lineage fungus Rhizopus oryzae reveals a whole-genome duplication.</title>
        <authorList>
            <person name="Ma L.-J."/>
            <person name="Ibrahim A.S."/>
            <person name="Skory C."/>
            <person name="Grabherr M.G."/>
            <person name="Burger G."/>
            <person name="Butler M."/>
            <person name="Elias M."/>
            <person name="Idnurm A."/>
            <person name="Lang B.F."/>
            <person name="Sone T."/>
            <person name="Abe A."/>
            <person name="Calvo S.E."/>
            <person name="Corrochano L.M."/>
            <person name="Engels R."/>
            <person name="Fu J."/>
            <person name="Hansberg W."/>
            <person name="Kim J.-M."/>
            <person name="Kodira C.D."/>
            <person name="Koehrsen M.J."/>
            <person name="Liu B."/>
            <person name="Miranda-Saavedra D."/>
            <person name="O'Leary S."/>
            <person name="Ortiz-Castellanos L."/>
            <person name="Poulter R."/>
            <person name="Rodriguez-Romero J."/>
            <person name="Ruiz-Herrera J."/>
            <person name="Shen Y.-Q."/>
            <person name="Zeng Q."/>
            <person name="Galagan J."/>
            <person name="Birren B.W."/>
            <person name="Cuomo C.A."/>
            <person name="Wickes B.L."/>
        </authorList>
    </citation>
    <scope>NUCLEOTIDE SEQUENCE [LARGE SCALE GENOMIC DNA]</scope>
    <source>
        <strain evidence="3">RA 99-880 / ATCC MYA-4621 / FGSC 9543 / NRRL 43880</strain>
    </source>
</reference>
<dbReference type="EMBL" id="CH476732">
    <property type="protein sequence ID" value="EIE77265.1"/>
    <property type="molecule type" value="Genomic_DNA"/>
</dbReference>
<organism evidence="2 3">
    <name type="scientific">Rhizopus delemar (strain RA 99-880 / ATCC MYA-4621 / FGSC 9543 / NRRL 43880)</name>
    <name type="common">Mucormycosis agent</name>
    <name type="synonym">Rhizopus arrhizus var. delemar</name>
    <dbReference type="NCBI Taxonomy" id="246409"/>
    <lineage>
        <taxon>Eukaryota</taxon>
        <taxon>Fungi</taxon>
        <taxon>Fungi incertae sedis</taxon>
        <taxon>Mucoromycota</taxon>
        <taxon>Mucoromycotina</taxon>
        <taxon>Mucoromycetes</taxon>
        <taxon>Mucorales</taxon>
        <taxon>Mucorineae</taxon>
        <taxon>Rhizopodaceae</taxon>
        <taxon>Rhizopus</taxon>
    </lineage>
</organism>
<dbReference type="RefSeq" id="XP_067512661.1">
    <property type="nucleotide sequence ID" value="XM_067656560.1"/>
</dbReference>
<accession>I1BM35</accession>
<evidence type="ECO:0000256" key="1">
    <source>
        <dbReference type="SAM" id="MobiDB-lite"/>
    </source>
</evidence>
<proteinExistence type="predicted"/>
<feature type="region of interest" description="Disordered" evidence="1">
    <location>
        <begin position="35"/>
        <end position="57"/>
    </location>
</feature>
<feature type="compositionally biased region" description="Basic and acidic residues" evidence="1">
    <location>
        <begin position="45"/>
        <end position="57"/>
    </location>
</feature>
<name>I1BM35_RHIO9</name>
<dbReference type="AlphaFoldDB" id="I1BM35"/>
<evidence type="ECO:0000313" key="2">
    <source>
        <dbReference type="EMBL" id="EIE77265.1"/>
    </source>
</evidence>
<dbReference type="InParanoid" id="I1BM35"/>
<evidence type="ECO:0000313" key="3">
    <source>
        <dbReference type="Proteomes" id="UP000009138"/>
    </source>
</evidence>